<evidence type="ECO:0000256" key="1">
    <source>
        <dbReference type="SAM" id="Coils"/>
    </source>
</evidence>
<reference evidence="3" key="1">
    <citation type="journal article" date="2020" name="Cell">
        <title>Large-Scale Comparative Analyses of Tick Genomes Elucidate Their Genetic Diversity and Vector Capacities.</title>
        <authorList>
            <consortium name="Tick Genome and Microbiome Consortium (TIGMIC)"/>
            <person name="Jia N."/>
            <person name="Wang J."/>
            <person name="Shi W."/>
            <person name="Du L."/>
            <person name="Sun Y."/>
            <person name="Zhan W."/>
            <person name="Jiang J.F."/>
            <person name="Wang Q."/>
            <person name="Zhang B."/>
            <person name="Ji P."/>
            <person name="Bell-Sakyi L."/>
            <person name="Cui X.M."/>
            <person name="Yuan T.T."/>
            <person name="Jiang B.G."/>
            <person name="Yang W.F."/>
            <person name="Lam T.T."/>
            <person name="Chang Q.C."/>
            <person name="Ding S.J."/>
            <person name="Wang X.J."/>
            <person name="Zhu J.G."/>
            <person name="Ruan X.D."/>
            <person name="Zhao L."/>
            <person name="Wei J.T."/>
            <person name="Ye R.Z."/>
            <person name="Que T.C."/>
            <person name="Du C.H."/>
            <person name="Zhou Y.H."/>
            <person name="Cheng J.X."/>
            <person name="Dai P.F."/>
            <person name="Guo W.B."/>
            <person name="Han X.H."/>
            <person name="Huang E.J."/>
            <person name="Li L.F."/>
            <person name="Wei W."/>
            <person name="Gao Y.C."/>
            <person name="Liu J.Z."/>
            <person name="Shao H.Z."/>
            <person name="Wang X."/>
            <person name="Wang C.C."/>
            <person name="Yang T.C."/>
            <person name="Huo Q.B."/>
            <person name="Li W."/>
            <person name="Chen H.Y."/>
            <person name="Chen S.E."/>
            <person name="Zhou L.G."/>
            <person name="Ni X.B."/>
            <person name="Tian J.H."/>
            <person name="Sheng Y."/>
            <person name="Liu T."/>
            <person name="Pan Y.S."/>
            <person name="Xia L.Y."/>
            <person name="Li J."/>
            <person name="Zhao F."/>
            <person name="Cao W.C."/>
        </authorList>
    </citation>
    <scope>NUCLEOTIDE SEQUENCE</scope>
    <source>
        <strain evidence="3">Rmic-2018</strain>
    </source>
</reference>
<keyword evidence="1" id="KW-0175">Coiled coil</keyword>
<feature type="coiled-coil region" evidence="1">
    <location>
        <begin position="205"/>
        <end position="232"/>
    </location>
</feature>
<accession>A0A9J6EUB4</accession>
<evidence type="ECO:0000313" key="4">
    <source>
        <dbReference type="Proteomes" id="UP000821866"/>
    </source>
</evidence>
<evidence type="ECO:0000256" key="2">
    <source>
        <dbReference type="SAM" id="MobiDB-lite"/>
    </source>
</evidence>
<keyword evidence="4" id="KW-1185">Reference proteome</keyword>
<feature type="region of interest" description="Disordered" evidence="2">
    <location>
        <begin position="117"/>
        <end position="198"/>
    </location>
</feature>
<evidence type="ECO:0000313" key="3">
    <source>
        <dbReference type="EMBL" id="KAH8037680.1"/>
    </source>
</evidence>
<gene>
    <name evidence="3" type="ORF">HPB51_015725</name>
</gene>
<name>A0A9J6EUB4_RHIMP</name>
<dbReference type="Proteomes" id="UP000821866">
    <property type="component" value="Chromosome 10"/>
</dbReference>
<sequence length="258" mass="29422">MTRPLLTPVSPEPVETLDFKPQLNHVWSQHSQGHPLPTADGCLLYLWWTWPQSRRVPHSRKCYLSTLQMTSPGDQHVCAPKCAFCGGPYPTADRTYTQRFEMPYMFRQRRREIRDFDKDFPPIGHLSEAANKSRSQSRSSKGRSRYRSGPRSTSRSQSRSSSRSRSLAASIQVPAATAPEWADRVKRSQKQVTGGKLPEQNNDRIIQLERENAALKEAVAQIRVEMVALKNANNAYTEASQRPQVTRLKTPVTRLKHL</sequence>
<organism evidence="3 4">
    <name type="scientific">Rhipicephalus microplus</name>
    <name type="common">Cattle tick</name>
    <name type="synonym">Boophilus microplus</name>
    <dbReference type="NCBI Taxonomy" id="6941"/>
    <lineage>
        <taxon>Eukaryota</taxon>
        <taxon>Metazoa</taxon>
        <taxon>Ecdysozoa</taxon>
        <taxon>Arthropoda</taxon>
        <taxon>Chelicerata</taxon>
        <taxon>Arachnida</taxon>
        <taxon>Acari</taxon>
        <taxon>Parasitiformes</taxon>
        <taxon>Ixodida</taxon>
        <taxon>Ixodoidea</taxon>
        <taxon>Ixodidae</taxon>
        <taxon>Rhipicephalinae</taxon>
        <taxon>Rhipicephalus</taxon>
        <taxon>Boophilus</taxon>
    </lineage>
</organism>
<dbReference type="EMBL" id="JABSTU010000002">
    <property type="protein sequence ID" value="KAH8037680.1"/>
    <property type="molecule type" value="Genomic_DNA"/>
</dbReference>
<comment type="caution">
    <text evidence="3">The sequence shown here is derived from an EMBL/GenBank/DDBJ whole genome shotgun (WGS) entry which is preliminary data.</text>
</comment>
<reference evidence="3" key="2">
    <citation type="submission" date="2021-09" db="EMBL/GenBank/DDBJ databases">
        <authorList>
            <person name="Jia N."/>
            <person name="Wang J."/>
            <person name="Shi W."/>
            <person name="Du L."/>
            <person name="Sun Y."/>
            <person name="Zhan W."/>
            <person name="Jiang J."/>
            <person name="Wang Q."/>
            <person name="Zhang B."/>
            <person name="Ji P."/>
            <person name="Sakyi L.B."/>
            <person name="Cui X."/>
            <person name="Yuan T."/>
            <person name="Jiang B."/>
            <person name="Yang W."/>
            <person name="Lam T.T.-Y."/>
            <person name="Chang Q."/>
            <person name="Ding S."/>
            <person name="Wang X."/>
            <person name="Zhu J."/>
            <person name="Ruan X."/>
            <person name="Zhao L."/>
            <person name="Wei J."/>
            <person name="Que T."/>
            <person name="Du C."/>
            <person name="Cheng J."/>
            <person name="Dai P."/>
            <person name="Han X."/>
            <person name="Huang E."/>
            <person name="Gao Y."/>
            <person name="Liu J."/>
            <person name="Shao H."/>
            <person name="Ye R."/>
            <person name="Li L."/>
            <person name="Wei W."/>
            <person name="Wang X."/>
            <person name="Wang C."/>
            <person name="Huo Q."/>
            <person name="Li W."/>
            <person name="Guo W."/>
            <person name="Chen H."/>
            <person name="Chen S."/>
            <person name="Zhou L."/>
            <person name="Zhou L."/>
            <person name="Ni X."/>
            <person name="Tian J."/>
            <person name="Zhou Y."/>
            <person name="Sheng Y."/>
            <person name="Liu T."/>
            <person name="Pan Y."/>
            <person name="Xia L."/>
            <person name="Li J."/>
            <person name="Zhao F."/>
            <person name="Cao W."/>
        </authorList>
    </citation>
    <scope>NUCLEOTIDE SEQUENCE</scope>
    <source>
        <strain evidence="3">Rmic-2018</strain>
        <tissue evidence="3">Larvae</tissue>
    </source>
</reference>
<dbReference type="AlphaFoldDB" id="A0A9J6EUB4"/>
<proteinExistence type="predicted"/>
<feature type="compositionally biased region" description="Low complexity" evidence="2">
    <location>
        <begin position="149"/>
        <end position="166"/>
    </location>
</feature>
<protein>
    <submittedName>
        <fullName evidence="3">Uncharacterized protein</fullName>
    </submittedName>
</protein>